<dbReference type="AlphaFoldDB" id="A0A1G9SNV2"/>
<organism evidence="2 3">
    <name type="scientific">Romboutsia lituseburensis DSM 797</name>
    <dbReference type="NCBI Taxonomy" id="1121325"/>
    <lineage>
        <taxon>Bacteria</taxon>
        <taxon>Bacillati</taxon>
        <taxon>Bacillota</taxon>
        <taxon>Clostridia</taxon>
        <taxon>Peptostreptococcales</taxon>
        <taxon>Peptostreptococcaceae</taxon>
        <taxon>Romboutsia</taxon>
    </lineage>
</organism>
<name>A0A1G9SNV2_9FIRM</name>
<dbReference type="EMBL" id="FNGW01000010">
    <property type="protein sequence ID" value="SDM37126.1"/>
    <property type="molecule type" value="Genomic_DNA"/>
</dbReference>
<evidence type="ECO:0000256" key="1">
    <source>
        <dbReference type="SAM" id="Phobius"/>
    </source>
</evidence>
<keyword evidence="1" id="KW-0472">Membrane</keyword>
<proteinExistence type="predicted"/>
<dbReference type="RefSeq" id="WP_092727367.1">
    <property type="nucleotide sequence ID" value="NZ_FNGW01000010.1"/>
</dbReference>
<gene>
    <name evidence="2" type="ORF">SAMN04515677_11040</name>
</gene>
<evidence type="ECO:0000313" key="2">
    <source>
        <dbReference type="EMBL" id="SDM37126.1"/>
    </source>
</evidence>
<sequence>MLDRLFGEGGFGGIWIVVLFFIFLAFSDCWVDIDICAWIPFLILLLIVCGAGDVFDGGCGC</sequence>
<feature type="transmembrane region" description="Helical" evidence="1">
    <location>
        <begin position="38"/>
        <end position="55"/>
    </location>
</feature>
<keyword evidence="1" id="KW-1133">Transmembrane helix</keyword>
<feature type="transmembrane region" description="Helical" evidence="1">
    <location>
        <begin position="12"/>
        <end position="31"/>
    </location>
</feature>
<evidence type="ECO:0000313" key="3">
    <source>
        <dbReference type="Proteomes" id="UP000199068"/>
    </source>
</evidence>
<reference evidence="2 3" key="1">
    <citation type="submission" date="2016-10" db="EMBL/GenBank/DDBJ databases">
        <authorList>
            <person name="de Groot N.N."/>
        </authorList>
    </citation>
    <scope>NUCLEOTIDE SEQUENCE [LARGE SCALE GENOMIC DNA]</scope>
    <source>
        <strain evidence="2 3">DSM 797</strain>
    </source>
</reference>
<dbReference type="Proteomes" id="UP000199068">
    <property type="component" value="Unassembled WGS sequence"/>
</dbReference>
<accession>A0A1G9SNV2</accession>
<keyword evidence="1" id="KW-0812">Transmembrane</keyword>
<keyword evidence="3" id="KW-1185">Reference proteome</keyword>
<protein>
    <submittedName>
        <fullName evidence="2">Uncharacterized protein</fullName>
    </submittedName>
</protein>